<dbReference type="InterPro" id="IPR016181">
    <property type="entry name" value="Acyl_CoA_acyltransferase"/>
</dbReference>
<name>A0A5N0TGG0_9GAMM</name>
<dbReference type="GO" id="GO:0016740">
    <property type="term" value="F:transferase activity"/>
    <property type="evidence" value="ECO:0007669"/>
    <property type="project" value="UniProtKB-KW"/>
</dbReference>
<gene>
    <name evidence="2" type="ORF">F3N42_00940</name>
</gene>
<evidence type="ECO:0000313" key="2">
    <source>
        <dbReference type="EMBL" id="KAA9134142.1"/>
    </source>
</evidence>
<dbReference type="SUPFAM" id="SSF55729">
    <property type="entry name" value="Acyl-CoA N-acyltransferases (Nat)"/>
    <property type="match status" value="1"/>
</dbReference>
<protein>
    <submittedName>
        <fullName evidence="2">GNAT family N-acetyltransferase</fullName>
    </submittedName>
</protein>
<feature type="domain" description="BioF2-like acetyltransferase" evidence="1">
    <location>
        <begin position="154"/>
        <end position="283"/>
    </location>
</feature>
<sequence length="316" mass="36328">MNNVREETSIEACRDLWNAFSPNAHAWDDWDLMYAFHDQENYDFHFLVHSTDGVDDGLVPLVRDNRDGSYELFGGSYPDARVLWIQPAHFGDFYAAFPDRTDLFDLKGAFVEELLAACPQFEPNFTEVDQRYYLEPKAFDYDFNNHIQTFSSEKRKGFLYDLRKVRERNLDLRWSEDDETDLFIKLVNRNFGDESDYAKPSGQAELHRVISDLKESGWLRTLTIAVDGEMQAVSMSAHFGQNWIALYASSNNDIKNLGKLLNVETIQEASRRGVDEISYMTGMAWKAAWKMSAEACRTMRKPARPPVTPVEATPAG</sequence>
<evidence type="ECO:0000259" key="1">
    <source>
        <dbReference type="Pfam" id="PF13480"/>
    </source>
</evidence>
<organism evidence="2 3">
    <name type="scientific">Marinihelvus fidelis</name>
    <dbReference type="NCBI Taxonomy" id="2613842"/>
    <lineage>
        <taxon>Bacteria</taxon>
        <taxon>Pseudomonadati</taxon>
        <taxon>Pseudomonadota</taxon>
        <taxon>Gammaproteobacteria</taxon>
        <taxon>Chromatiales</taxon>
        <taxon>Wenzhouxiangellaceae</taxon>
        <taxon>Marinihelvus</taxon>
    </lineage>
</organism>
<dbReference type="InterPro" id="IPR038740">
    <property type="entry name" value="BioF2-like_GNAT_dom"/>
</dbReference>
<dbReference type="AlphaFoldDB" id="A0A5N0TGG0"/>
<keyword evidence="3" id="KW-1185">Reference proteome</keyword>
<dbReference type="EMBL" id="VYXP01000001">
    <property type="protein sequence ID" value="KAA9134142.1"/>
    <property type="molecule type" value="Genomic_DNA"/>
</dbReference>
<accession>A0A5N0TGG0</accession>
<dbReference type="Pfam" id="PF13480">
    <property type="entry name" value="Acetyltransf_6"/>
    <property type="match status" value="1"/>
</dbReference>
<dbReference type="Proteomes" id="UP000325372">
    <property type="component" value="Unassembled WGS sequence"/>
</dbReference>
<reference evidence="2 3" key="1">
    <citation type="submission" date="2019-09" db="EMBL/GenBank/DDBJ databases">
        <title>Wenzhouxiangella sp. Genome sequencing and assembly.</title>
        <authorList>
            <person name="Zhang R."/>
        </authorList>
    </citation>
    <scope>NUCLEOTIDE SEQUENCE [LARGE SCALE GENOMIC DNA]</scope>
    <source>
        <strain evidence="2 3">W260</strain>
    </source>
</reference>
<dbReference type="RefSeq" id="WP_150862493.1">
    <property type="nucleotide sequence ID" value="NZ_VYXP01000001.1"/>
</dbReference>
<proteinExistence type="predicted"/>
<keyword evidence="2" id="KW-0808">Transferase</keyword>
<evidence type="ECO:0000313" key="3">
    <source>
        <dbReference type="Proteomes" id="UP000325372"/>
    </source>
</evidence>
<dbReference type="Gene3D" id="3.40.630.30">
    <property type="match status" value="1"/>
</dbReference>
<comment type="caution">
    <text evidence="2">The sequence shown here is derived from an EMBL/GenBank/DDBJ whole genome shotgun (WGS) entry which is preliminary data.</text>
</comment>